<dbReference type="GO" id="GO:0016095">
    <property type="term" value="P:polyprenol catabolic process"/>
    <property type="evidence" value="ECO:0007669"/>
    <property type="project" value="UniProtKB-UniRule"/>
</dbReference>
<dbReference type="Pfam" id="PF02544">
    <property type="entry name" value="Steroid_dh"/>
    <property type="match status" value="1"/>
</dbReference>
<sequence length="302" mass="34410">MLCLLSAFWVLCSVFIAVGYVLDCYPSLVPFWSSLFRWGKLRVGYVNPNRNFYEVPKSWFQHFYIVGVLVNGFVLGLVCRSVFLGQPLPSSFAGLLHWLQFPVAHTGEDDAIPVLLVLVMEQLQVVRRCYETFCINVFSPRATMTLLHYLLGVVFYSSIGLTTLTGTDYTKLHHTKPVSAEHAILYVVAVVVFVVASVVQNQSFRILRDLRISNKKDNPQYGGYVMPSGGLFDYVACPHFLAEIVIYVAINIVYGFQHQVLLCLLLFVLTNQMVVAVVTYEWYCKNFKGYEKNHRAVIPYLF</sequence>
<dbReference type="InterPro" id="IPR001104">
    <property type="entry name" value="3-oxo-5_a-steroid_4-DH_C"/>
</dbReference>
<dbReference type="EC" id="1.3.1.94" evidence="2 9"/>
<comment type="subcellular location">
    <subcellularLocation>
        <location evidence="1">Endomembrane system</location>
        <topology evidence="1">Multi-pass membrane protein</topology>
    </subcellularLocation>
    <subcellularLocation>
        <location evidence="9">Endoplasmic reticulum membrane</location>
    </subcellularLocation>
</comment>
<keyword evidence="9" id="KW-0256">Endoplasmic reticulum</keyword>
<dbReference type="Proteomes" id="UP001519460">
    <property type="component" value="Unassembled WGS sequence"/>
</dbReference>
<feature type="transmembrane region" description="Helical" evidence="9">
    <location>
        <begin position="146"/>
        <end position="163"/>
    </location>
</feature>
<dbReference type="GO" id="GO:0102389">
    <property type="term" value="F:polyprenol reductase activity"/>
    <property type="evidence" value="ECO:0007669"/>
    <property type="project" value="UniProtKB-UniRule"/>
</dbReference>
<organism evidence="11 12">
    <name type="scientific">Batillaria attramentaria</name>
    <dbReference type="NCBI Taxonomy" id="370345"/>
    <lineage>
        <taxon>Eukaryota</taxon>
        <taxon>Metazoa</taxon>
        <taxon>Spiralia</taxon>
        <taxon>Lophotrochozoa</taxon>
        <taxon>Mollusca</taxon>
        <taxon>Gastropoda</taxon>
        <taxon>Caenogastropoda</taxon>
        <taxon>Sorbeoconcha</taxon>
        <taxon>Cerithioidea</taxon>
        <taxon>Batillariidae</taxon>
        <taxon>Batillaria</taxon>
    </lineage>
</organism>
<accession>A0ABD0JK15</accession>
<dbReference type="GO" id="GO:0160198">
    <property type="term" value="F:polyprenal reductase activity"/>
    <property type="evidence" value="ECO:0007669"/>
    <property type="project" value="UniProtKB-EC"/>
</dbReference>
<evidence type="ECO:0000256" key="9">
    <source>
        <dbReference type="RuleBase" id="RU367081"/>
    </source>
</evidence>
<evidence type="ECO:0000256" key="6">
    <source>
        <dbReference type="ARBA" id="ARBA00046320"/>
    </source>
</evidence>
<keyword evidence="5 9" id="KW-0472">Membrane</keyword>
<gene>
    <name evidence="11" type="ORF">BaRGS_00033442</name>
</gene>
<keyword evidence="3 9" id="KW-0812">Transmembrane</keyword>
<evidence type="ECO:0000313" key="11">
    <source>
        <dbReference type="EMBL" id="KAK7475295.1"/>
    </source>
</evidence>
<evidence type="ECO:0000256" key="2">
    <source>
        <dbReference type="ARBA" id="ARBA00012522"/>
    </source>
</evidence>
<dbReference type="PANTHER" id="PTHR14624">
    <property type="entry name" value="DFG10 PROTEIN"/>
    <property type="match status" value="1"/>
</dbReference>
<evidence type="ECO:0000256" key="4">
    <source>
        <dbReference type="ARBA" id="ARBA00022989"/>
    </source>
</evidence>
<comment type="catalytic activity">
    <reaction evidence="8 9">
        <text>a di-trans,poly-cis-dolichal + NADP(+) = a di-trans,poly-cis-polyprenal + NADPH + H(+)</text>
        <dbReference type="Rhea" id="RHEA:80727"/>
        <dbReference type="Rhea" id="RHEA-COMP:19536"/>
        <dbReference type="Rhea" id="RHEA-COMP:19537"/>
        <dbReference type="ChEBI" id="CHEBI:15378"/>
        <dbReference type="ChEBI" id="CHEBI:57783"/>
        <dbReference type="ChEBI" id="CHEBI:58349"/>
        <dbReference type="ChEBI" id="CHEBI:231623"/>
        <dbReference type="ChEBI" id="CHEBI:231637"/>
        <dbReference type="EC" id="1.3.1.94"/>
    </reaction>
    <physiologicalReaction direction="right-to-left" evidence="8 9">
        <dbReference type="Rhea" id="RHEA:80729"/>
    </physiologicalReaction>
</comment>
<protein>
    <recommendedName>
        <fullName evidence="7 9">Polyprenal reductase</fullName>
        <ecNumber evidence="2 9">1.3.1.94</ecNumber>
    </recommendedName>
</protein>
<name>A0ABD0JK15_9CAEN</name>
<evidence type="ECO:0000256" key="3">
    <source>
        <dbReference type="ARBA" id="ARBA00022692"/>
    </source>
</evidence>
<comment type="similarity">
    <text evidence="6 9">Belongs to the steroid 5-alpha reductase family. Polyprenal reductase subfamily.</text>
</comment>
<feature type="transmembrane region" description="Helical" evidence="9">
    <location>
        <begin position="183"/>
        <end position="200"/>
    </location>
</feature>
<dbReference type="PANTHER" id="PTHR14624:SF0">
    <property type="entry name" value="POLYPRENOL REDUCTASE"/>
    <property type="match status" value="1"/>
</dbReference>
<dbReference type="GO" id="GO:0005789">
    <property type="term" value="C:endoplasmic reticulum membrane"/>
    <property type="evidence" value="ECO:0007669"/>
    <property type="project" value="UniProtKB-SubCell"/>
</dbReference>
<comment type="pathway">
    <text evidence="9">Protein modification; protein glycosylation.</text>
</comment>
<keyword evidence="9" id="KW-0521">NADP</keyword>
<comment type="caution">
    <text evidence="11">The sequence shown here is derived from an EMBL/GenBank/DDBJ whole genome shotgun (WGS) entry which is preliminary data.</text>
</comment>
<dbReference type="PROSITE" id="PS50244">
    <property type="entry name" value="S5A_REDUCTASE"/>
    <property type="match status" value="1"/>
</dbReference>
<dbReference type="GO" id="GO:0006488">
    <property type="term" value="P:dolichol-linked oligosaccharide biosynthetic process"/>
    <property type="evidence" value="ECO:0007669"/>
    <property type="project" value="UniProtKB-UniRule"/>
</dbReference>
<reference evidence="11 12" key="1">
    <citation type="journal article" date="2023" name="Sci. Data">
        <title>Genome assembly of the Korean intertidal mud-creeper Batillaria attramentaria.</title>
        <authorList>
            <person name="Patra A.K."/>
            <person name="Ho P.T."/>
            <person name="Jun S."/>
            <person name="Lee S.J."/>
            <person name="Kim Y."/>
            <person name="Won Y.J."/>
        </authorList>
    </citation>
    <scope>NUCLEOTIDE SEQUENCE [LARGE SCALE GENOMIC DNA]</scope>
    <source>
        <strain evidence="11">Wonlab-2016</strain>
    </source>
</reference>
<comment type="function">
    <text evidence="9">Plays a key role in early steps of protein N-linked glycosylation by being involved in the conversion of polyprenol into dolichol. Acts as a polyprenal reductase that mediates the reduction of polyprenal into dolichal in a NADP-dependent mechanism. Dolichols are required for the synthesis of dolichol-linked monosaccharides and the oligosaccharide precursor used for N-glycosylation.</text>
</comment>
<evidence type="ECO:0000259" key="10">
    <source>
        <dbReference type="Pfam" id="PF02544"/>
    </source>
</evidence>
<evidence type="ECO:0000313" key="12">
    <source>
        <dbReference type="Proteomes" id="UP001519460"/>
    </source>
</evidence>
<dbReference type="EMBL" id="JACVVK020000410">
    <property type="protein sequence ID" value="KAK7475295.1"/>
    <property type="molecule type" value="Genomic_DNA"/>
</dbReference>
<evidence type="ECO:0000256" key="5">
    <source>
        <dbReference type="ARBA" id="ARBA00023136"/>
    </source>
</evidence>
<evidence type="ECO:0000256" key="8">
    <source>
        <dbReference type="ARBA" id="ARBA00049427"/>
    </source>
</evidence>
<feature type="transmembrane region" description="Helical" evidence="9">
    <location>
        <begin position="221"/>
        <end position="250"/>
    </location>
</feature>
<feature type="transmembrane region" description="Helical" evidence="9">
    <location>
        <begin position="256"/>
        <end position="283"/>
    </location>
</feature>
<proteinExistence type="inferred from homology"/>
<feature type="transmembrane region" description="Helical" evidence="9">
    <location>
        <begin position="63"/>
        <end position="83"/>
    </location>
</feature>
<keyword evidence="4 9" id="KW-1133">Transmembrane helix</keyword>
<keyword evidence="12" id="KW-1185">Reference proteome</keyword>
<feature type="domain" description="3-oxo-5-alpha-steroid 4-dehydrogenase C-terminal" evidence="10">
    <location>
        <begin position="144"/>
        <end position="302"/>
    </location>
</feature>
<evidence type="ECO:0000256" key="1">
    <source>
        <dbReference type="ARBA" id="ARBA00004127"/>
    </source>
</evidence>
<dbReference type="InterPro" id="IPR039698">
    <property type="entry name" value="Dfg10/SRD5A3"/>
</dbReference>
<keyword evidence="9" id="KW-0560">Oxidoreductase</keyword>
<dbReference type="AlphaFoldDB" id="A0ABD0JK15"/>
<evidence type="ECO:0000256" key="7">
    <source>
        <dbReference type="ARBA" id="ARBA00047186"/>
    </source>
</evidence>